<accession>A0A3Q4M8G9</accession>
<dbReference type="GeneTree" id="ENSGT00940000163316"/>
<dbReference type="AlphaFoldDB" id="A0A3Q4M8G9"/>
<dbReference type="Ensembl" id="ENSNBRT00000004537.1">
    <property type="protein sequence ID" value="ENSNBRP00000004399.1"/>
    <property type="gene ID" value="ENSNBRG00000003365.1"/>
</dbReference>
<proteinExistence type="predicted"/>
<dbReference type="Bgee" id="ENSNBRG00000003365">
    <property type="expression patterns" value="Expressed in liver and 9 other cell types or tissues"/>
</dbReference>
<keyword evidence="3" id="KW-1185">Reference proteome</keyword>
<keyword evidence="1" id="KW-0175">Coiled coil</keyword>
<dbReference type="Proteomes" id="UP000261580">
    <property type="component" value="Unassembled WGS sequence"/>
</dbReference>
<organism evidence="2 3">
    <name type="scientific">Neolamprologus brichardi</name>
    <name type="common">Fairy cichlid</name>
    <name type="synonym">Lamprologus brichardi</name>
    <dbReference type="NCBI Taxonomy" id="32507"/>
    <lineage>
        <taxon>Eukaryota</taxon>
        <taxon>Metazoa</taxon>
        <taxon>Chordata</taxon>
        <taxon>Craniata</taxon>
        <taxon>Vertebrata</taxon>
        <taxon>Euteleostomi</taxon>
        <taxon>Actinopterygii</taxon>
        <taxon>Neopterygii</taxon>
        <taxon>Teleostei</taxon>
        <taxon>Neoteleostei</taxon>
        <taxon>Acanthomorphata</taxon>
        <taxon>Ovalentaria</taxon>
        <taxon>Cichlomorphae</taxon>
        <taxon>Cichliformes</taxon>
        <taxon>Cichlidae</taxon>
        <taxon>African cichlids</taxon>
        <taxon>Pseudocrenilabrinae</taxon>
        <taxon>Lamprologini</taxon>
        <taxon>Neolamprologus</taxon>
    </lineage>
</organism>
<feature type="coiled-coil region" evidence="1">
    <location>
        <begin position="10"/>
        <end position="37"/>
    </location>
</feature>
<reference evidence="2" key="1">
    <citation type="submission" date="2025-08" db="UniProtKB">
        <authorList>
            <consortium name="Ensembl"/>
        </authorList>
    </citation>
    <scope>IDENTIFICATION</scope>
</reference>
<evidence type="ECO:0000313" key="2">
    <source>
        <dbReference type="Ensembl" id="ENSNBRP00000004399.1"/>
    </source>
</evidence>
<evidence type="ECO:0000256" key="1">
    <source>
        <dbReference type="SAM" id="Coils"/>
    </source>
</evidence>
<evidence type="ECO:0000313" key="3">
    <source>
        <dbReference type="Proteomes" id="UP000261580"/>
    </source>
</evidence>
<reference evidence="2" key="2">
    <citation type="submission" date="2025-09" db="UniProtKB">
        <authorList>
            <consortium name="Ensembl"/>
        </authorList>
    </citation>
    <scope>IDENTIFICATION</scope>
</reference>
<sequence length="145" mass="16230">ACIVGYLVVRVKKINSLRQAEEKIKRARNRRDESLQRAEQEVLHYKQSHPTTDSAFILTLSLSELTQQLNEGSLTPEDVFYSYMEKVQYPLHNCLQSPKLSCGCSHCFHSDRLLSGHVGQTLQRGSDRWRGSTCGGSVCCSAVAG</sequence>
<dbReference type="Gene3D" id="3.90.1300.10">
    <property type="entry name" value="Amidase signature (AS) domain"/>
    <property type="match status" value="1"/>
</dbReference>
<protein>
    <submittedName>
        <fullName evidence="2">Fatty acid amide hydrolase</fullName>
    </submittedName>
</protein>
<name>A0A3Q4M8G9_NEOBR</name>
<dbReference type="InterPro" id="IPR036928">
    <property type="entry name" value="AS_sf"/>
</dbReference>